<dbReference type="CDD" id="cd02165">
    <property type="entry name" value="NMNAT"/>
    <property type="match status" value="1"/>
</dbReference>
<dbReference type="InterPro" id="IPR004821">
    <property type="entry name" value="Cyt_trans-like"/>
</dbReference>
<dbReference type="NCBIfam" id="NF000840">
    <property type="entry name" value="PRK00071.1-3"/>
    <property type="match status" value="1"/>
</dbReference>
<dbReference type="InterPro" id="IPR014729">
    <property type="entry name" value="Rossmann-like_a/b/a_fold"/>
</dbReference>
<reference evidence="9" key="1">
    <citation type="submission" date="2019-08" db="EMBL/GenBank/DDBJ databases">
        <authorList>
            <person name="Kucharzyk K."/>
            <person name="Murdoch R.W."/>
            <person name="Higgins S."/>
            <person name="Loffler F."/>
        </authorList>
    </citation>
    <scope>NUCLEOTIDE SEQUENCE</scope>
</reference>
<dbReference type="HAMAP" id="MF_00244">
    <property type="entry name" value="NaMN_adenylyltr"/>
    <property type="match status" value="1"/>
</dbReference>
<dbReference type="GO" id="GO:0005524">
    <property type="term" value="F:ATP binding"/>
    <property type="evidence" value="ECO:0007669"/>
    <property type="project" value="UniProtKB-KW"/>
</dbReference>
<comment type="caution">
    <text evidence="9">The sequence shown here is derived from an EMBL/GenBank/DDBJ whole genome shotgun (WGS) entry which is preliminary data.</text>
</comment>
<evidence type="ECO:0000313" key="9">
    <source>
        <dbReference type="EMBL" id="MPL94832.1"/>
    </source>
</evidence>
<accession>A0A644VWL5</accession>
<evidence type="ECO:0000256" key="3">
    <source>
        <dbReference type="ARBA" id="ARBA00022679"/>
    </source>
</evidence>
<dbReference type="Pfam" id="PF01467">
    <property type="entry name" value="CTP_transf_like"/>
    <property type="match status" value="1"/>
</dbReference>
<dbReference type="GO" id="GO:0009435">
    <property type="term" value="P:NAD+ biosynthetic process"/>
    <property type="evidence" value="ECO:0007669"/>
    <property type="project" value="UniProtKB-UniPathway"/>
</dbReference>
<evidence type="ECO:0000256" key="1">
    <source>
        <dbReference type="ARBA" id="ARBA00004790"/>
    </source>
</evidence>
<keyword evidence="4 9" id="KW-0548">Nucleotidyltransferase</keyword>
<evidence type="ECO:0000256" key="6">
    <source>
        <dbReference type="ARBA" id="ARBA00022840"/>
    </source>
</evidence>
<comment type="pathway">
    <text evidence="1">Cofactor biosynthesis; NAD(+) biosynthesis.</text>
</comment>
<keyword evidence="5" id="KW-0547">Nucleotide-binding</keyword>
<protein>
    <submittedName>
        <fullName evidence="9">Nicotinate-nucleotide adenylyltransferase</fullName>
        <ecNumber evidence="9">2.7.7.18</ecNumber>
    </submittedName>
</protein>
<sequence length="199" mass="23643">MASNKEKQQIGLFFGSFNPIHFGHLIIANYIVDNLFVDKIWFVVSPHNPLKNSNTLLQDNIRLDLVKNAIRGNKKFYASDVEFNLSKPSYTIQTLNYLKEKYKDKEFVLIIGEDNLECFEKWKDYQEIINNYRIFVYPRVNMKSNKFSQVKTIQLINAPQIEISSTMIRELIRENKSIQYLLPERVRKEIEKNKYYCNS</sequence>
<evidence type="ECO:0000256" key="2">
    <source>
        <dbReference type="ARBA" id="ARBA00022642"/>
    </source>
</evidence>
<proteinExistence type="inferred from homology"/>
<organism evidence="9">
    <name type="scientific">bioreactor metagenome</name>
    <dbReference type="NCBI Taxonomy" id="1076179"/>
    <lineage>
        <taxon>unclassified sequences</taxon>
        <taxon>metagenomes</taxon>
        <taxon>ecological metagenomes</taxon>
    </lineage>
</organism>
<dbReference type="AlphaFoldDB" id="A0A644VWL5"/>
<evidence type="ECO:0000256" key="4">
    <source>
        <dbReference type="ARBA" id="ARBA00022695"/>
    </source>
</evidence>
<dbReference type="Gene3D" id="3.40.50.620">
    <property type="entry name" value="HUPs"/>
    <property type="match status" value="1"/>
</dbReference>
<dbReference type="PANTHER" id="PTHR39321:SF3">
    <property type="entry name" value="PHOSPHOPANTETHEINE ADENYLYLTRANSFERASE"/>
    <property type="match status" value="1"/>
</dbReference>
<dbReference type="UniPathway" id="UPA00253"/>
<evidence type="ECO:0000256" key="7">
    <source>
        <dbReference type="ARBA" id="ARBA00023027"/>
    </source>
</evidence>
<keyword evidence="7" id="KW-0520">NAD</keyword>
<dbReference type="EMBL" id="VSSQ01000443">
    <property type="protein sequence ID" value="MPL94832.1"/>
    <property type="molecule type" value="Genomic_DNA"/>
</dbReference>
<dbReference type="GO" id="GO:0004515">
    <property type="term" value="F:nicotinate-nucleotide adenylyltransferase activity"/>
    <property type="evidence" value="ECO:0007669"/>
    <property type="project" value="UniProtKB-EC"/>
</dbReference>
<evidence type="ECO:0000259" key="8">
    <source>
        <dbReference type="Pfam" id="PF01467"/>
    </source>
</evidence>
<dbReference type="PANTHER" id="PTHR39321">
    <property type="entry name" value="NICOTINATE-NUCLEOTIDE ADENYLYLTRANSFERASE-RELATED"/>
    <property type="match status" value="1"/>
</dbReference>
<keyword evidence="6" id="KW-0067">ATP-binding</keyword>
<gene>
    <name evidence="9" type="primary">nadD_11</name>
    <name evidence="9" type="ORF">SDC9_40990</name>
</gene>
<feature type="domain" description="Cytidyltransferase-like" evidence="8">
    <location>
        <begin position="12"/>
        <end position="170"/>
    </location>
</feature>
<evidence type="ECO:0000256" key="5">
    <source>
        <dbReference type="ARBA" id="ARBA00022741"/>
    </source>
</evidence>
<keyword evidence="2" id="KW-0662">Pyridine nucleotide biosynthesis</keyword>
<dbReference type="InterPro" id="IPR005248">
    <property type="entry name" value="NadD/NMNAT"/>
</dbReference>
<dbReference type="NCBIfam" id="TIGR00482">
    <property type="entry name" value="nicotinate (nicotinamide) nucleotide adenylyltransferase"/>
    <property type="match status" value="1"/>
</dbReference>
<name>A0A644VWL5_9ZZZZ</name>
<dbReference type="SUPFAM" id="SSF52374">
    <property type="entry name" value="Nucleotidylyl transferase"/>
    <property type="match status" value="1"/>
</dbReference>
<dbReference type="EC" id="2.7.7.18" evidence="9"/>
<keyword evidence="3 9" id="KW-0808">Transferase</keyword>